<dbReference type="PROSITE" id="PS00722">
    <property type="entry name" value="FTHFS_2"/>
    <property type="match status" value="1"/>
</dbReference>
<evidence type="ECO:0000256" key="4">
    <source>
        <dbReference type="ARBA" id="ARBA00022741"/>
    </source>
</evidence>
<comment type="caution">
    <text evidence="9">The sequence shown here is derived from an EMBL/GenBank/DDBJ whole genome shotgun (WGS) entry which is preliminary data.</text>
</comment>
<evidence type="ECO:0000256" key="5">
    <source>
        <dbReference type="ARBA" id="ARBA00022840"/>
    </source>
</evidence>
<dbReference type="UniPathway" id="UPA00193"/>
<evidence type="ECO:0000256" key="3">
    <source>
        <dbReference type="ARBA" id="ARBA00022598"/>
    </source>
</evidence>
<reference evidence="9 10" key="1">
    <citation type="journal article" date="2015" name="Microbiome">
        <title>Genomic resolution of linkages in carbon, nitrogen, and sulfur cycling among widespread estuary sediment bacteria.</title>
        <authorList>
            <person name="Baker B.J."/>
            <person name="Lazar C.S."/>
            <person name="Teske A.P."/>
            <person name="Dick G.J."/>
        </authorList>
    </citation>
    <scope>NUCLEOTIDE SEQUENCE [LARGE SCALE GENOMIC DNA]</scope>
    <source>
        <strain evidence="9">DG_26</strain>
    </source>
</reference>
<protein>
    <recommendedName>
        <fullName evidence="8">Formate--tetrahydrofolate ligase</fullName>
        <ecNumber evidence="8">6.3.4.3</ecNumber>
    </recommendedName>
    <alternativeName>
        <fullName evidence="8">Formyltetrahydrofolate synthetase</fullName>
        <shortName evidence="8">FHS</shortName>
        <shortName evidence="8">FTHFS</shortName>
    </alternativeName>
</protein>
<evidence type="ECO:0000256" key="8">
    <source>
        <dbReference type="HAMAP-Rule" id="MF_01543"/>
    </source>
</evidence>
<dbReference type="Pfam" id="PF01268">
    <property type="entry name" value="FTHFS"/>
    <property type="match status" value="1"/>
</dbReference>
<dbReference type="EMBL" id="LIZT01000022">
    <property type="protein sequence ID" value="KPJ50423.1"/>
    <property type="molecule type" value="Genomic_DNA"/>
</dbReference>
<sequence length="557" mass="59948">MKPDIDIAQHARLLPIEDVAARAGIRADEIELHGKYKAKVSLDLVKRLEKGETGKLIMVTAITPTAFGEGKTTVSVGLAMGLCKLGKNAIVALREPSLGPCFGIKGGAAGGGYAQVLPMEDINLHFTGDIHAVSTAHNLLSAMVDNHVHQGNSLGLDLRELVWPRAIDMNERALRKIVVGLGGRANGFPREDGFIISVASEVMAILALSKNLSDLKERIGKTIVGYTYEKEQVCARDLKADGAMTVLLKDALKPNLVQTIDNTPAFVHCGPFANIAHGTNSILATLMALKLSDYTITETGFGSDLGGEKFLDIVARVANLKVDLIVIVASIRALKLHGGAPEKELSQKGTMKHLGDGLPNLGKHIANMKKFSVPVVVAVNRFEDDTNEEVRLVVDYCSDQGVECAEYDGHRRGSEGALDLSQKVFNVTSRESSRYHPLYELRLPPEEKIDVVAREIYGADGVEYTPRALLSLRRIESLGFGELPVCIAKTPRSLSDNSKVYGVPKGFNITIRDVRLSAGAGFVVPIAGDVMLMPGLPRSPAAERIDVDGDGHVTGLF</sequence>
<dbReference type="EC" id="6.3.4.3" evidence="8"/>
<dbReference type="Proteomes" id="UP000051124">
    <property type="component" value="Unassembled WGS sequence"/>
</dbReference>
<evidence type="ECO:0000256" key="1">
    <source>
        <dbReference type="ARBA" id="ARBA00004777"/>
    </source>
</evidence>
<keyword evidence="2 8" id="KW-0554">One-carbon metabolism</keyword>
<dbReference type="SUPFAM" id="SSF52540">
    <property type="entry name" value="P-loop containing nucleoside triphosphate hydrolases"/>
    <property type="match status" value="1"/>
</dbReference>
<dbReference type="InterPro" id="IPR020628">
    <property type="entry name" value="Formate_THF_ligase_CS"/>
</dbReference>
<keyword evidence="4 8" id="KW-0547">Nucleotide-binding</keyword>
<dbReference type="NCBIfam" id="NF010030">
    <property type="entry name" value="PRK13505.1"/>
    <property type="match status" value="1"/>
</dbReference>
<evidence type="ECO:0000256" key="2">
    <source>
        <dbReference type="ARBA" id="ARBA00022563"/>
    </source>
</evidence>
<dbReference type="InterPro" id="IPR000559">
    <property type="entry name" value="Formate_THF_ligase"/>
</dbReference>
<gene>
    <name evidence="8" type="primary">fhs</name>
    <name evidence="9" type="ORF">AMJ40_03045</name>
</gene>
<dbReference type="FunFam" id="3.30.1510.10:FF:000001">
    <property type="entry name" value="Formate--tetrahydrofolate ligase"/>
    <property type="match status" value="1"/>
</dbReference>
<name>A0A0S7WJR8_UNCT6</name>
<keyword evidence="3 8" id="KW-0436">Ligase</keyword>
<comment type="pathway">
    <text evidence="1 8">One-carbon metabolism; tetrahydrofolate interconversion.</text>
</comment>
<dbReference type="PROSITE" id="PS00721">
    <property type="entry name" value="FTHFS_1"/>
    <property type="match status" value="1"/>
</dbReference>
<dbReference type="Gene3D" id="3.30.1510.10">
    <property type="entry name" value="Domain 2, N(10)-formyltetrahydrofolate synthetase"/>
    <property type="match status" value="1"/>
</dbReference>
<dbReference type="CDD" id="cd00477">
    <property type="entry name" value="FTHFS"/>
    <property type="match status" value="1"/>
</dbReference>
<dbReference type="InterPro" id="IPR027417">
    <property type="entry name" value="P-loop_NTPase"/>
</dbReference>
<evidence type="ECO:0000313" key="9">
    <source>
        <dbReference type="EMBL" id="KPJ50423.1"/>
    </source>
</evidence>
<comment type="catalytic activity">
    <reaction evidence="6 8">
        <text>(6S)-5,6,7,8-tetrahydrofolate + formate + ATP = (6R)-10-formyltetrahydrofolate + ADP + phosphate</text>
        <dbReference type="Rhea" id="RHEA:20221"/>
        <dbReference type="ChEBI" id="CHEBI:15740"/>
        <dbReference type="ChEBI" id="CHEBI:30616"/>
        <dbReference type="ChEBI" id="CHEBI:43474"/>
        <dbReference type="ChEBI" id="CHEBI:57453"/>
        <dbReference type="ChEBI" id="CHEBI:195366"/>
        <dbReference type="ChEBI" id="CHEBI:456216"/>
        <dbReference type="EC" id="6.3.4.3"/>
    </reaction>
</comment>
<dbReference type="FunFam" id="3.10.410.10:FF:000001">
    <property type="entry name" value="Putative formate--tetrahydrofolate ligase"/>
    <property type="match status" value="1"/>
</dbReference>
<evidence type="ECO:0000256" key="7">
    <source>
        <dbReference type="ARBA" id="ARBA00061363"/>
    </source>
</evidence>
<dbReference type="Gene3D" id="3.10.410.10">
    <property type="entry name" value="Formyltetrahydrofolate synthetase, domain 3"/>
    <property type="match status" value="1"/>
</dbReference>
<dbReference type="GO" id="GO:0005524">
    <property type="term" value="F:ATP binding"/>
    <property type="evidence" value="ECO:0007669"/>
    <property type="project" value="UniProtKB-UniRule"/>
</dbReference>
<dbReference type="PATRIC" id="fig|1703771.3.peg.747"/>
<dbReference type="GO" id="GO:0004329">
    <property type="term" value="F:formate-tetrahydrofolate ligase activity"/>
    <property type="evidence" value="ECO:0007669"/>
    <property type="project" value="UniProtKB-UniRule"/>
</dbReference>
<proteinExistence type="inferred from homology"/>
<keyword evidence="5 8" id="KW-0067">ATP-binding</keyword>
<comment type="similarity">
    <text evidence="7 8">Belongs to the formate--tetrahydrofolate ligase family.</text>
</comment>
<dbReference type="AlphaFoldDB" id="A0A0S7WJR8"/>
<feature type="binding site" evidence="8">
    <location>
        <begin position="65"/>
        <end position="72"/>
    </location>
    <ligand>
        <name>ATP</name>
        <dbReference type="ChEBI" id="CHEBI:30616"/>
    </ligand>
</feature>
<dbReference type="Gene3D" id="3.40.50.300">
    <property type="entry name" value="P-loop containing nucleotide triphosphate hydrolases"/>
    <property type="match status" value="1"/>
</dbReference>
<evidence type="ECO:0000313" key="10">
    <source>
        <dbReference type="Proteomes" id="UP000051124"/>
    </source>
</evidence>
<accession>A0A0S7WJR8</accession>
<evidence type="ECO:0000256" key="6">
    <source>
        <dbReference type="ARBA" id="ARBA00049033"/>
    </source>
</evidence>
<dbReference type="HAMAP" id="MF_01543">
    <property type="entry name" value="FTHFS"/>
    <property type="match status" value="1"/>
</dbReference>
<organism evidence="9 10">
    <name type="scientific">candidate division TA06 bacterium DG_26</name>
    <dbReference type="NCBI Taxonomy" id="1703771"/>
    <lineage>
        <taxon>Bacteria</taxon>
        <taxon>Bacteria division TA06</taxon>
    </lineage>
</organism>
<dbReference type="GO" id="GO:0035999">
    <property type="term" value="P:tetrahydrofolate interconversion"/>
    <property type="evidence" value="ECO:0007669"/>
    <property type="project" value="UniProtKB-UniRule"/>
</dbReference>